<feature type="region of interest" description="Disordered" evidence="1">
    <location>
        <begin position="194"/>
        <end position="220"/>
    </location>
</feature>
<evidence type="ECO:0000313" key="2">
    <source>
        <dbReference type="Proteomes" id="UP001515500"/>
    </source>
</evidence>
<keyword evidence="2" id="KW-1185">Reference proteome</keyword>
<evidence type="ECO:0000256" key="1">
    <source>
        <dbReference type="SAM" id="MobiDB-lite"/>
    </source>
</evidence>
<dbReference type="GeneID" id="120252845"/>
<name>A0AB40AQ10_DIOCR</name>
<gene>
    <name evidence="3" type="primary">LOC120252845</name>
</gene>
<organism evidence="2 3">
    <name type="scientific">Dioscorea cayennensis subsp. rotundata</name>
    <name type="common">White Guinea yam</name>
    <name type="synonym">Dioscorea rotundata</name>
    <dbReference type="NCBI Taxonomy" id="55577"/>
    <lineage>
        <taxon>Eukaryota</taxon>
        <taxon>Viridiplantae</taxon>
        <taxon>Streptophyta</taxon>
        <taxon>Embryophyta</taxon>
        <taxon>Tracheophyta</taxon>
        <taxon>Spermatophyta</taxon>
        <taxon>Magnoliopsida</taxon>
        <taxon>Liliopsida</taxon>
        <taxon>Dioscoreales</taxon>
        <taxon>Dioscoreaceae</taxon>
        <taxon>Dioscorea</taxon>
    </lineage>
</organism>
<accession>A0AB40AQ10</accession>
<dbReference type="Proteomes" id="UP001515500">
    <property type="component" value="Chromosome 24"/>
</dbReference>
<sequence length="232" mass="26235">MENEMEWFTWDLAGLYEKDGSPATIFTETSEFHPDSLPLLSGTSEREAHRYLQDLGKITAAMEAEKIAPHHKWYIWRRNLWAINIVLRSYLATLASSSVSPVFCREVPFFPSLGAEFTLLGQPDLFVGYLTLCAYWIHDVELLVFQGHPSSPERLPHLFLTRYTAKVWNIYQRIESMKTDSLMAGSLLPLTLPTATSSNSPQSPQTAFGTSEQVTDSVDEPDITSMLESLKL</sequence>
<evidence type="ECO:0000313" key="3">
    <source>
        <dbReference type="RefSeq" id="XP_039116967.1"/>
    </source>
</evidence>
<proteinExistence type="predicted"/>
<feature type="compositionally biased region" description="Polar residues" evidence="1">
    <location>
        <begin position="202"/>
        <end position="216"/>
    </location>
</feature>
<dbReference type="AlphaFoldDB" id="A0AB40AQ10"/>
<dbReference type="RefSeq" id="XP_039116967.1">
    <property type="nucleotide sequence ID" value="XM_039261033.1"/>
</dbReference>
<reference evidence="3" key="1">
    <citation type="submission" date="2025-08" db="UniProtKB">
        <authorList>
            <consortium name="RefSeq"/>
        </authorList>
    </citation>
    <scope>IDENTIFICATION</scope>
</reference>
<protein>
    <submittedName>
        <fullName evidence="3">Uncharacterized protein LOC120252845</fullName>
    </submittedName>
</protein>